<organism evidence="2 3">
    <name type="scientific">Giardia duodenalis assemblage B</name>
    <dbReference type="NCBI Taxonomy" id="1394984"/>
    <lineage>
        <taxon>Eukaryota</taxon>
        <taxon>Metamonada</taxon>
        <taxon>Diplomonadida</taxon>
        <taxon>Hexamitidae</taxon>
        <taxon>Giardiinae</taxon>
        <taxon>Giardia</taxon>
    </lineage>
</organism>
<sequence>MIAPDTISFIKGATTPLGNQHVYWSVLSANMPIDQSHEHETRGAILSLILRDNFLLELANPTSHLISTLIRPDVIKNLSLAAFSNQYNEDGVVFTMSQEAQIAEKLPTVLTTMLRTKPIRSAYLSNAEFQKYFTSGVEKATKSLILGYQTHEDLHSQFEIVKSVLTTLAEISPKDGLSLVSRDQYALLLNLLSSDKFCTIIPLLQEDVSPPLPFIYAMFRHLSKLLQTPIPSSDYVTNVCTSLTLLFSKYPMDLNCFHDQVLDTATHMARHIAHYSQNNTFVIDLINLVVTYFSLSLSAEVLSYNEEDLRKSVTLYETSNSVIDLVPQAAPGMSDVIKLVIVELHNTYQCCSGTIVQQLSARQVYYILILVARFFCCFGELKEAIILGDLVHSYVPEYDSVYVKTMEVYIASESSRAEMNSTAYLGCGGTSEWSSPENATKVLRYSPIMGTASSLCCKELLEFMSEVSSSARFVNCNMILCPLTRIRNSMLELGTYDNSLYHTCFYETGLIDRMQYYLSISKPKTVGQRPAEVAYLTCTIHKAIDYSIGTTDRAVFKSRREGFNLTETFSSSDPLPCESIWELINDKPVAPTYLYTILTRGELSALVSSYLEMYDAYSIFSRRFPDNSMMFELSLSSTIEVSDLHTASSILAPAINITPYEKTGTPISKSAKKLRSGSNQSITQTHRNELPDTSEEFLQCSRHGQTSIADNLRRSKAPQRRISPPDTAASGSPTGSICTQPELEVIPDPQRLPLMIASRVSRASVSRASSSCQRASIVSTYSQLSVGIGTIFPVHTDTERGVSRSSSRAVWVATSWNESSNMLPVEAGADIGRRAINLIQGC</sequence>
<dbReference type="EMBL" id="JXTI01000069">
    <property type="protein sequence ID" value="KWX13431.1"/>
    <property type="molecule type" value="Genomic_DNA"/>
</dbReference>
<evidence type="ECO:0000256" key="1">
    <source>
        <dbReference type="SAM" id="MobiDB-lite"/>
    </source>
</evidence>
<feature type="region of interest" description="Disordered" evidence="1">
    <location>
        <begin position="708"/>
        <end position="742"/>
    </location>
</feature>
<dbReference type="Proteomes" id="UP000070089">
    <property type="component" value="Unassembled WGS sequence"/>
</dbReference>
<evidence type="ECO:0000313" key="2">
    <source>
        <dbReference type="EMBL" id="KWX13431.1"/>
    </source>
</evidence>
<dbReference type="AlphaFoldDB" id="A0A132NTM1"/>
<gene>
    <name evidence="2" type="ORF">QR46_2553</name>
</gene>
<protein>
    <submittedName>
        <fullName evidence="2">Uncharacterized protein</fullName>
    </submittedName>
</protein>
<evidence type="ECO:0000313" key="3">
    <source>
        <dbReference type="Proteomes" id="UP000070089"/>
    </source>
</evidence>
<dbReference type="OrthoDB" id="10252274at2759"/>
<feature type="region of interest" description="Disordered" evidence="1">
    <location>
        <begin position="666"/>
        <end position="692"/>
    </location>
</feature>
<accession>A0A132NTM1</accession>
<feature type="compositionally biased region" description="Polar residues" evidence="1">
    <location>
        <begin position="676"/>
        <end position="685"/>
    </location>
</feature>
<name>A0A132NTM1_GIAIN</name>
<feature type="compositionally biased region" description="Polar residues" evidence="1">
    <location>
        <begin position="729"/>
        <end position="739"/>
    </location>
</feature>
<dbReference type="VEuPathDB" id="GiardiaDB:QR46_2553"/>
<proteinExistence type="predicted"/>
<comment type="caution">
    <text evidence="2">The sequence shown here is derived from an EMBL/GenBank/DDBJ whole genome shotgun (WGS) entry which is preliminary data.</text>
</comment>
<reference evidence="2 3" key="1">
    <citation type="journal article" date="2015" name="Mol. Biochem. Parasitol.">
        <title>Identification of polymorphic genes for use in assemblage B genotyping assays through comparative genomics of multiple assemblage B Giardia duodenalis isolates.</title>
        <authorList>
            <person name="Wielinga C."/>
            <person name="Thompson R.C."/>
            <person name="Monis P."/>
            <person name="Ryan U."/>
        </authorList>
    </citation>
    <scope>NUCLEOTIDE SEQUENCE [LARGE SCALE GENOMIC DNA]</scope>
    <source>
        <strain evidence="2 3">BAH15c1</strain>
    </source>
</reference>